<evidence type="ECO:0000313" key="3">
    <source>
        <dbReference type="EMBL" id="KAL3402465.1"/>
    </source>
</evidence>
<dbReference type="EMBL" id="JBJJXI010000034">
    <property type="protein sequence ID" value="KAL3402465.1"/>
    <property type="molecule type" value="Genomic_DNA"/>
</dbReference>
<evidence type="ECO:0000256" key="1">
    <source>
        <dbReference type="ARBA" id="ARBA00022460"/>
    </source>
</evidence>
<evidence type="ECO:0000256" key="2">
    <source>
        <dbReference type="PROSITE-ProRule" id="PRU00497"/>
    </source>
</evidence>
<evidence type="ECO:0000313" key="4">
    <source>
        <dbReference type="Proteomes" id="UP001627154"/>
    </source>
</evidence>
<dbReference type="Pfam" id="PF00379">
    <property type="entry name" value="Chitin_bind_4"/>
    <property type="match status" value="1"/>
</dbReference>
<dbReference type="InterPro" id="IPR050468">
    <property type="entry name" value="Cuticle_Struct_Prot"/>
</dbReference>
<dbReference type="InterPro" id="IPR031311">
    <property type="entry name" value="CHIT_BIND_RR_consensus"/>
</dbReference>
<comment type="caution">
    <text evidence="3">The sequence shown here is derived from an EMBL/GenBank/DDBJ whole genome shotgun (WGS) entry which is preliminary data.</text>
</comment>
<dbReference type="AlphaFoldDB" id="A0ABD2XBF8"/>
<keyword evidence="1 2" id="KW-0193">Cuticle</keyword>
<dbReference type="PROSITE" id="PS51155">
    <property type="entry name" value="CHIT_BIND_RR_2"/>
    <property type="match status" value="1"/>
</dbReference>
<dbReference type="Proteomes" id="UP001627154">
    <property type="component" value="Unassembled WGS sequence"/>
</dbReference>
<dbReference type="GO" id="GO:0042302">
    <property type="term" value="F:structural constituent of cuticle"/>
    <property type="evidence" value="ECO:0007669"/>
    <property type="project" value="UniProtKB-UniRule"/>
</dbReference>
<accession>A0ABD2XBF8</accession>
<name>A0ABD2XBF8_9HYME</name>
<sequence length="150" mass="16586">MQKIMLKSIEKFLPISHHEIHRECPYSIAIVALAAVACAQEQRPIAILRQTNDIYPDGSYAYSYETENGIAHQEQGVANIPGETGYVPAVQGSYGYTAPDGTPIVITYVADQNGYQPQGEHLPKPHPIPEAIARSIEYNLANARAQLRRK</sequence>
<dbReference type="PANTHER" id="PTHR10380">
    <property type="entry name" value="CUTICLE PROTEIN"/>
    <property type="match status" value="1"/>
</dbReference>
<proteinExistence type="predicted"/>
<dbReference type="PRINTS" id="PR00947">
    <property type="entry name" value="CUTICLE"/>
</dbReference>
<keyword evidence="4" id="KW-1185">Reference proteome</keyword>
<reference evidence="3 4" key="1">
    <citation type="journal article" date="2024" name="bioRxiv">
        <title>A reference genome for Trichogramma kaykai: A tiny desert-dwelling parasitoid wasp with competing sex-ratio distorters.</title>
        <authorList>
            <person name="Culotta J."/>
            <person name="Lindsey A.R."/>
        </authorList>
    </citation>
    <scope>NUCLEOTIDE SEQUENCE [LARGE SCALE GENOMIC DNA]</scope>
    <source>
        <strain evidence="3 4">KSX58</strain>
    </source>
</reference>
<gene>
    <name evidence="3" type="ORF">TKK_004420</name>
</gene>
<organism evidence="3 4">
    <name type="scientific">Trichogramma kaykai</name>
    <dbReference type="NCBI Taxonomy" id="54128"/>
    <lineage>
        <taxon>Eukaryota</taxon>
        <taxon>Metazoa</taxon>
        <taxon>Ecdysozoa</taxon>
        <taxon>Arthropoda</taxon>
        <taxon>Hexapoda</taxon>
        <taxon>Insecta</taxon>
        <taxon>Pterygota</taxon>
        <taxon>Neoptera</taxon>
        <taxon>Endopterygota</taxon>
        <taxon>Hymenoptera</taxon>
        <taxon>Apocrita</taxon>
        <taxon>Proctotrupomorpha</taxon>
        <taxon>Chalcidoidea</taxon>
        <taxon>Trichogrammatidae</taxon>
        <taxon>Trichogramma</taxon>
    </lineage>
</organism>
<dbReference type="PROSITE" id="PS00233">
    <property type="entry name" value="CHIT_BIND_RR_1"/>
    <property type="match status" value="1"/>
</dbReference>
<dbReference type="InterPro" id="IPR000618">
    <property type="entry name" value="Insect_cuticle"/>
</dbReference>
<protein>
    <submittedName>
        <fullName evidence="3">Uncharacterized protein</fullName>
    </submittedName>
</protein>
<dbReference type="PANTHER" id="PTHR10380:SF238">
    <property type="entry name" value="CUTICULAR PROTEIN 65EA-RELATED"/>
    <property type="match status" value="1"/>
</dbReference>